<organism evidence="2 3">
    <name type="scientific">Chaetomium fimeti</name>
    <dbReference type="NCBI Taxonomy" id="1854472"/>
    <lineage>
        <taxon>Eukaryota</taxon>
        <taxon>Fungi</taxon>
        <taxon>Dikarya</taxon>
        <taxon>Ascomycota</taxon>
        <taxon>Pezizomycotina</taxon>
        <taxon>Sordariomycetes</taxon>
        <taxon>Sordariomycetidae</taxon>
        <taxon>Sordariales</taxon>
        <taxon>Chaetomiaceae</taxon>
        <taxon>Chaetomium</taxon>
    </lineage>
</organism>
<comment type="caution">
    <text evidence="2">The sequence shown here is derived from an EMBL/GenBank/DDBJ whole genome shotgun (WGS) entry which is preliminary data.</text>
</comment>
<feature type="compositionally biased region" description="Basic and acidic residues" evidence="1">
    <location>
        <begin position="311"/>
        <end position="327"/>
    </location>
</feature>
<dbReference type="AlphaFoldDB" id="A0AAE0HLW3"/>
<name>A0AAE0HLW3_9PEZI</name>
<accession>A0AAE0HLW3</accession>
<evidence type="ECO:0000313" key="2">
    <source>
        <dbReference type="EMBL" id="KAK3298957.1"/>
    </source>
</evidence>
<dbReference type="Proteomes" id="UP001278766">
    <property type="component" value="Unassembled WGS sequence"/>
</dbReference>
<reference evidence="2" key="1">
    <citation type="journal article" date="2023" name="Mol. Phylogenet. Evol.">
        <title>Genome-scale phylogeny and comparative genomics of the fungal order Sordariales.</title>
        <authorList>
            <person name="Hensen N."/>
            <person name="Bonometti L."/>
            <person name="Westerberg I."/>
            <person name="Brannstrom I.O."/>
            <person name="Guillou S."/>
            <person name="Cros-Aarteil S."/>
            <person name="Calhoun S."/>
            <person name="Haridas S."/>
            <person name="Kuo A."/>
            <person name="Mondo S."/>
            <person name="Pangilinan J."/>
            <person name="Riley R."/>
            <person name="LaButti K."/>
            <person name="Andreopoulos B."/>
            <person name="Lipzen A."/>
            <person name="Chen C."/>
            <person name="Yan M."/>
            <person name="Daum C."/>
            <person name="Ng V."/>
            <person name="Clum A."/>
            <person name="Steindorff A."/>
            <person name="Ohm R.A."/>
            <person name="Martin F."/>
            <person name="Silar P."/>
            <person name="Natvig D.O."/>
            <person name="Lalanne C."/>
            <person name="Gautier V."/>
            <person name="Ament-Velasquez S.L."/>
            <person name="Kruys A."/>
            <person name="Hutchinson M.I."/>
            <person name="Powell A.J."/>
            <person name="Barry K."/>
            <person name="Miller A.N."/>
            <person name="Grigoriev I.V."/>
            <person name="Debuchy R."/>
            <person name="Gladieux P."/>
            <person name="Hiltunen Thoren M."/>
            <person name="Johannesson H."/>
        </authorList>
    </citation>
    <scope>NUCLEOTIDE SEQUENCE</scope>
    <source>
        <strain evidence="2">CBS 168.71</strain>
    </source>
</reference>
<dbReference type="RefSeq" id="XP_062662471.1">
    <property type="nucleotide sequence ID" value="XM_062803161.1"/>
</dbReference>
<keyword evidence="3" id="KW-1185">Reference proteome</keyword>
<feature type="region of interest" description="Disordered" evidence="1">
    <location>
        <begin position="311"/>
        <end position="332"/>
    </location>
</feature>
<gene>
    <name evidence="2" type="ORF">B0H64DRAFT_386718</name>
</gene>
<protein>
    <submittedName>
        <fullName evidence="2">Uncharacterized protein</fullName>
    </submittedName>
</protein>
<feature type="region of interest" description="Disordered" evidence="1">
    <location>
        <begin position="126"/>
        <end position="146"/>
    </location>
</feature>
<proteinExistence type="predicted"/>
<sequence>MPDLPTLRSLVRASPTMHAQYRSNRNALLRACLARELDGCFVDAYACLKSRAREMRPVRTNEKITDFLAGYRAWLSGPGPPSDMNSLDPSSCRWLAAFHVSVIRPLGRRFAAWALANMARARVTPAGGREAGEAEAEAEAVPDPQPTLSRSEEIRVFRTLYRYEIFCHLFGRNKCGRDDSFTDDEINEMFLCLFDPWEAEAIGCIDLFMRDKYKDIFEEVKWDLSDENPRYRQPDSDVNPLHSFDIDGQWGDFMDGTVSRGIEMLARILAVEGHQALVDKMERCLTHHHELDAPLRKALWSANQLVRRDEATSVNARDEAERRRDPMEFGGDAVPPDGPPLAWVLLWGGIYANIYGGHTPTSLRNWGYVIWDERRWTELGVKDFVVRQWETEPGLANEIEEFYGWRPVGC</sequence>
<evidence type="ECO:0000256" key="1">
    <source>
        <dbReference type="SAM" id="MobiDB-lite"/>
    </source>
</evidence>
<evidence type="ECO:0000313" key="3">
    <source>
        <dbReference type="Proteomes" id="UP001278766"/>
    </source>
</evidence>
<dbReference type="GeneID" id="87840109"/>
<reference evidence="2" key="2">
    <citation type="submission" date="2023-06" db="EMBL/GenBank/DDBJ databases">
        <authorList>
            <consortium name="Lawrence Berkeley National Laboratory"/>
            <person name="Haridas S."/>
            <person name="Hensen N."/>
            <person name="Bonometti L."/>
            <person name="Westerberg I."/>
            <person name="Brannstrom I.O."/>
            <person name="Guillou S."/>
            <person name="Cros-Aarteil S."/>
            <person name="Calhoun S."/>
            <person name="Kuo A."/>
            <person name="Mondo S."/>
            <person name="Pangilinan J."/>
            <person name="Riley R."/>
            <person name="Labutti K."/>
            <person name="Andreopoulos B."/>
            <person name="Lipzen A."/>
            <person name="Chen C."/>
            <person name="Yanf M."/>
            <person name="Daum C."/>
            <person name="Ng V."/>
            <person name="Clum A."/>
            <person name="Steindorff A."/>
            <person name="Ohm R."/>
            <person name="Martin F."/>
            <person name="Silar P."/>
            <person name="Natvig D."/>
            <person name="Lalanne C."/>
            <person name="Gautier V."/>
            <person name="Ament-Velasquez S.L."/>
            <person name="Kruys A."/>
            <person name="Hutchinson M.I."/>
            <person name="Powell A.J."/>
            <person name="Barry K."/>
            <person name="Miller A.N."/>
            <person name="Grigoriev I.V."/>
            <person name="Debuchy R."/>
            <person name="Gladieux P."/>
            <person name="Thoren M.H."/>
            <person name="Johannesson H."/>
        </authorList>
    </citation>
    <scope>NUCLEOTIDE SEQUENCE</scope>
    <source>
        <strain evidence="2">CBS 168.71</strain>
    </source>
</reference>
<dbReference type="EMBL" id="JAUEPN010000002">
    <property type="protein sequence ID" value="KAK3298957.1"/>
    <property type="molecule type" value="Genomic_DNA"/>
</dbReference>